<organism evidence="8 9">
    <name type="scientific">Halomonas heilongjiangensis</name>
    <dbReference type="NCBI Taxonomy" id="1387883"/>
    <lineage>
        <taxon>Bacteria</taxon>
        <taxon>Pseudomonadati</taxon>
        <taxon>Pseudomonadota</taxon>
        <taxon>Gammaproteobacteria</taxon>
        <taxon>Oceanospirillales</taxon>
        <taxon>Halomonadaceae</taxon>
        <taxon>Halomonas</taxon>
    </lineage>
</organism>
<evidence type="ECO:0000256" key="6">
    <source>
        <dbReference type="ARBA" id="ARBA00029628"/>
    </source>
</evidence>
<comment type="caution">
    <text evidence="8">The sequence shown here is derived from an EMBL/GenBank/DDBJ whole genome shotgun (WGS) entry which is preliminary data.</text>
</comment>
<dbReference type="GO" id="GO:0008657">
    <property type="term" value="F:DNA topoisomerase type II (double strand cut, ATP-hydrolyzing) inhibitor activity"/>
    <property type="evidence" value="ECO:0007669"/>
    <property type="project" value="InterPro"/>
</dbReference>
<proteinExistence type="inferred from homology"/>
<dbReference type="EMBL" id="PNRE01000047">
    <property type="protein sequence ID" value="PMR69438.1"/>
    <property type="molecule type" value="Genomic_DNA"/>
</dbReference>
<protein>
    <recommendedName>
        <fullName evidence="2">Toxin CcdB</fullName>
    </recommendedName>
    <alternativeName>
        <fullName evidence="7">Cytotoxic protein CcdB</fullName>
    </alternativeName>
    <alternativeName>
        <fullName evidence="6">Protein LetD</fullName>
    </alternativeName>
</protein>
<dbReference type="RefSeq" id="WP_102627855.1">
    <property type="nucleotide sequence ID" value="NZ_PDOH01000028.1"/>
</dbReference>
<dbReference type="Pfam" id="PF01845">
    <property type="entry name" value="CcdB"/>
    <property type="match status" value="1"/>
</dbReference>
<sequence>MAQFCVYENKNPASRKQYPYLLDIQSDLLSELRTTVVVPLCPPDLAGGMQITQLNPSLEVNGKRYIAMTQDLAGIDRQRLGAKACDLNHYREKIIAAVDFMISGI</sequence>
<keyword evidence="3" id="KW-0678">Repressor</keyword>
<name>A0A2N7TMT5_9GAMM</name>
<gene>
    <name evidence="8" type="ORF">C1H66_10600</name>
</gene>
<accession>A0A2N7TMT5</accession>
<dbReference type="OrthoDB" id="9813510at2"/>
<dbReference type="InterPro" id="IPR002712">
    <property type="entry name" value="CcdB"/>
</dbReference>
<evidence type="ECO:0000256" key="4">
    <source>
        <dbReference type="ARBA" id="ARBA00023015"/>
    </source>
</evidence>
<evidence type="ECO:0000256" key="3">
    <source>
        <dbReference type="ARBA" id="ARBA00022491"/>
    </source>
</evidence>
<dbReference type="InterPro" id="IPR011067">
    <property type="entry name" value="Plasmid_toxin/cell-grow_inhib"/>
</dbReference>
<dbReference type="AlphaFoldDB" id="A0A2N7TMT5"/>
<evidence type="ECO:0000313" key="8">
    <source>
        <dbReference type="EMBL" id="PMR69438.1"/>
    </source>
</evidence>
<dbReference type="Gene3D" id="2.30.30.110">
    <property type="match status" value="1"/>
</dbReference>
<comment type="similarity">
    <text evidence="1">Belongs to the CcdB toxin family.</text>
</comment>
<keyword evidence="9" id="KW-1185">Reference proteome</keyword>
<keyword evidence="4" id="KW-0805">Transcription regulation</keyword>
<evidence type="ECO:0000256" key="7">
    <source>
        <dbReference type="ARBA" id="ARBA00033135"/>
    </source>
</evidence>
<evidence type="ECO:0000313" key="9">
    <source>
        <dbReference type="Proteomes" id="UP000235346"/>
    </source>
</evidence>
<reference evidence="8 9" key="1">
    <citation type="submission" date="2018-01" db="EMBL/GenBank/DDBJ databases">
        <title>Halomonas endophytica sp. nov., isolated from storage liquid in the stems of Populus euphratica.</title>
        <authorList>
            <person name="Chen C."/>
        </authorList>
    </citation>
    <scope>NUCLEOTIDE SEQUENCE [LARGE SCALE GENOMIC DNA]</scope>
    <source>
        <strain evidence="8 9">DSM 26881</strain>
    </source>
</reference>
<evidence type="ECO:0000256" key="1">
    <source>
        <dbReference type="ARBA" id="ARBA00005230"/>
    </source>
</evidence>
<dbReference type="Proteomes" id="UP000235346">
    <property type="component" value="Unassembled WGS sequence"/>
</dbReference>
<keyword evidence="5" id="KW-0804">Transcription</keyword>
<evidence type="ECO:0000256" key="2">
    <source>
        <dbReference type="ARBA" id="ARBA00015075"/>
    </source>
</evidence>
<dbReference type="GO" id="GO:0006276">
    <property type="term" value="P:plasmid maintenance"/>
    <property type="evidence" value="ECO:0007669"/>
    <property type="project" value="InterPro"/>
</dbReference>
<evidence type="ECO:0000256" key="5">
    <source>
        <dbReference type="ARBA" id="ARBA00023163"/>
    </source>
</evidence>
<dbReference type="SUPFAM" id="SSF50118">
    <property type="entry name" value="Cell growth inhibitor/plasmid maintenance toxic component"/>
    <property type="match status" value="1"/>
</dbReference>